<evidence type="ECO:0000259" key="1">
    <source>
        <dbReference type="Pfam" id="PF08940"/>
    </source>
</evidence>
<dbReference type="Pfam" id="PF08940">
    <property type="entry name" value="DUF1918"/>
    <property type="match status" value="1"/>
</dbReference>
<protein>
    <submittedName>
        <fullName evidence="2">DUF1918 domain-containing protein</fullName>
    </submittedName>
</protein>
<dbReference type="SUPFAM" id="SSF50118">
    <property type="entry name" value="Cell growth inhibitor/plasmid maintenance toxic component"/>
    <property type="match status" value="1"/>
</dbReference>
<keyword evidence="3" id="KW-1185">Reference proteome</keyword>
<accession>A0A9X3IVI2</accession>
<reference evidence="2" key="1">
    <citation type="submission" date="2022-11" db="EMBL/GenBank/DDBJ databases">
        <title>Minimal conservation of predation-associated metabolite biosynthetic gene clusters underscores biosynthetic potential of Myxococcota including descriptions for ten novel species: Archangium lansinium sp. nov., Myxococcus landrumus sp. nov., Nannocystis bai.</title>
        <authorList>
            <person name="Ahearne A."/>
            <person name="Stevens C."/>
            <person name="Phillips K."/>
        </authorList>
    </citation>
    <scope>NUCLEOTIDE SEQUENCE</scope>
    <source>
        <strain evidence="2">Na p29</strain>
    </source>
</reference>
<dbReference type="AlphaFoldDB" id="A0A9X3IVI2"/>
<feature type="domain" description="DUF1918" evidence="1">
    <location>
        <begin position="8"/>
        <end position="51"/>
    </location>
</feature>
<gene>
    <name evidence="2" type="ORF">OV079_07460</name>
</gene>
<dbReference type="RefSeq" id="WP_267767084.1">
    <property type="nucleotide sequence ID" value="NZ_JAPNKE010000002.1"/>
</dbReference>
<comment type="caution">
    <text evidence="2">The sequence shown here is derived from an EMBL/GenBank/DDBJ whole genome shotgun (WGS) entry which is preliminary data.</text>
</comment>
<organism evidence="2 3">
    <name type="scientific">Nannocystis pusilla</name>
    <dbReference type="NCBI Taxonomy" id="889268"/>
    <lineage>
        <taxon>Bacteria</taxon>
        <taxon>Pseudomonadati</taxon>
        <taxon>Myxococcota</taxon>
        <taxon>Polyangia</taxon>
        <taxon>Nannocystales</taxon>
        <taxon>Nannocystaceae</taxon>
        <taxon>Nannocystis</taxon>
    </lineage>
</organism>
<evidence type="ECO:0000313" key="3">
    <source>
        <dbReference type="Proteomes" id="UP001150924"/>
    </source>
</evidence>
<dbReference type="Gene3D" id="2.30.30.440">
    <property type="entry name" value="Domain of unknown function DUF1918"/>
    <property type="match status" value="1"/>
</dbReference>
<sequence>MNVPVGTRVTTPSGEEGEVIEALGRGGSAPYRVKYPDGREFVWTPPPDYVVGDEPARRACPCHRMILRTCSVGHA</sequence>
<evidence type="ECO:0000313" key="2">
    <source>
        <dbReference type="EMBL" id="MCY1005411.1"/>
    </source>
</evidence>
<proteinExistence type="predicted"/>
<dbReference type="EMBL" id="JAPNKE010000002">
    <property type="protein sequence ID" value="MCY1005411.1"/>
    <property type="molecule type" value="Genomic_DNA"/>
</dbReference>
<name>A0A9X3IVI2_9BACT</name>
<dbReference type="InterPro" id="IPR015035">
    <property type="entry name" value="DUF1918"/>
</dbReference>
<dbReference type="Proteomes" id="UP001150924">
    <property type="component" value="Unassembled WGS sequence"/>
</dbReference>